<dbReference type="Pfam" id="PF07727">
    <property type="entry name" value="RVT_2"/>
    <property type="match status" value="1"/>
</dbReference>
<dbReference type="SUPFAM" id="SSF53098">
    <property type="entry name" value="Ribonuclease H-like"/>
    <property type="match status" value="1"/>
</dbReference>
<feature type="compositionally biased region" description="Low complexity" evidence="3">
    <location>
        <begin position="654"/>
        <end position="677"/>
    </location>
</feature>
<dbReference type="InterPro" id="IPR001584">
    <property type="entry name" value="Integrase_cat-core"/>
</dbReference>
<proteinExistence type="predicted"/>
<dbReference type="AlphaFoldDB" id="A0A2N9FD58"/>
<dbReference type="GO" id="GO:0003676">
    <property type="term" value="F:nucleic acid binding"/>
    <property type="evidence" value="ECO:0007669"/>
    <property type="project" value="InterPro"/>
</dbReference>
<dbReference type="Pfam" id="PF13976">
    <property type="entry name" value="gag_pre-integrs"/>
    <property type="match status" value="1"/>
</dbReference>
<organism evidence="6">
    <name type="scientific">Fagus sylvatica</name>
    <name type="common">Beechnut</name>
    <dbReference type="NCBI Taxonomy" id="28930"/>
    <lineage>
        <taxon>Eukaryota</taxon>
        <taxon>Viridiplantae</taxon>
        <taxon>Streptophyta</taxon>
        <taxon>Embryophyta</taxon>
        <taxon>Tracheophyta</taxon>
        <taxon>Spermatophyta</taxon>
        <taxon>Magnoliopsida</taxon>
        <taxon>eudicotyledons</taxon>
        <taxon>Gunneridae</taxon>
        <taxon>Pentapetalae</taxon>
        <taxon>rosids</taxon>
        <taxon>fabids</taxon>
        <taxon>Fagales</taxon>
        <taxon>Fagaceae</taxon>
        <taxon>Fagus</taxon>
    </lineage>
</organism>
<dbReference type="Pfam" id="PF25597">
    <property type="entry name" value="SH3_retrovirus"/>
    <property type="match status" value="1"/>
</dbReference>
<evidence type="ECO:0000256" key="3">
    <source>
        <dbReference type="SAM" id="MobiDB-lite"/>
    </source>
</evidence>
<feature type="region of interest" description="Disordered" evidence="3">
    <location>
        <begin position="628"/>
        <end position="686"/>
    </location>
</feature>
<dbReference type="SMART" id="SM00343">
    <property type="entry name" value="ZnF_C2HC"/>
    <property type="match status" value="1"/>
</dbReference>
<dbReference type="InterPro" id="IPR025724">
    <property type="entry name" value="GAG-pre-integrase_dom"/>
</dbReference>
<keyword evidence="2" id="KW-0479">Metal-binding</keyword>
<dbReference type="CDD" id="cd09272">
    <property type="entry name" value="RNase_HI_RT_Ty1"/>
    <property type="match status" value="1"/>
</dbReference>
<name>A0A2N9FD58_FAGSY</name>
<evidence type="ECO:0000313" key="6">
    <source>
        <dbReference type="EMBL" id="SPC84714.1"/>
    </source>
</evidence>
<evidence type="ECO:0000259" key="4">
    <source>
        <dbReference type="PROSITE" id="PS50158"/>
    </source>
</evidence>
<protein>
    <recommendedName>
        <fullName evidence="7">CCHC-type domain-containing protein</fullName>
    </recommendedName>
</protein>
<dbReference type="InterPro" id="IPR054722">
    <property type="entry name" value="PolX-like_BBD"/>
</dbReference>
<dbReference type="SUPFAM" id="SSF57756">
    <property type="entry name" value="Retrovirus zinc finger-like domains"/>
    <property type="match status" value="1"/>
</dbReference>
<dbReference type="Gene3D" id="3.30.420.10">
    <property type="entry name" value="Ribonuclease H-like superfamily/Ribonuclease H"/>
    <property type="match status" value="1"/>
</dbReference>
<reference evidence="6" key="1">
    <citation type="submission" date="2018-02" db="EMBL/GenBank/DDBJ databases">
        <authorList>
            <person name="Cohen D.B."/>
            <person name="Kent A.D."/>
        </authorList>
    </citation>
    <scope>NUCLEOTIDE SEQUENCE</scope>
</reference>
<keyword evidence="1" id="KW-0064">Aspartyl protease</keyword>
<dbReference type="InterPro" id="IPR001878">
    <property type="entry name" value="Znf_CCHC"/>
</dbReference>
<dbReference type="PROSITE" id="PS50158">
    <property type="entry name" value="ZF_CCHC"/>
    <property type="match status" value="1"/>
</dbReference>
<keyword evidence="1" id="KW-0645">Protease</keyword>
<evidence type="ECO:0000256" key="1">
    <source>
        <dbReference type="ARBA" id="ARBA00022750"/>
    </source>
</evidence>
<dbReference type="InterPro" id="IPR012337">
    <property type="entry name" value="RNaseH-like_sf"/>
</dbReference>
<dbReference type="Pfam" id="PF14223">
    <property type="entry name" value="Retrotran_gag_2"/>
    <property type="match status" value="1"/>
</dbReference>
<dbReference type="GO" id="GO:0008270">
    <property type="term" value="F:zinc ion binding"/>
    <property type="evidence" value="ECO:0007669"/>
    <property type="project" value="UniProtKB-KW"/>
</dbReference>
<keyword evidence="2" id="KW-0863">Zinc-finger</keyword>
<dbReference type="GO" id="GO:0004190">
    <property type="term" value="F:aspartic-type endopeptidase activity"/>
    <property type="evidence" value="ECO:0007669"/>
    <property type="project" value="UniProtKB-KW"/>
</dbReference>
<evidence type="ECO:0008006" key="7">
    <source>
        <dbReference type="Google" id="ProtNLM"/>
    </source>
</evidence>
<dbReference type="EMBL" id="OIVN01000729">
    <property type="protein sequence ID" value="SPC84714.1"/>
    <property type="molecule type" value="Genomic_DNA"/>
</dbReference>
<gene>
    <name evidence="6" type="ORF">FSB_LOCUS12596</name>
</gene>
<accession>A0A2N9FD58</accession>
<dbReference type="InterPro" id="IPR043502">
    <property type="entry name" value="DNA/RNA_pol_sf"/>
</dbReference>
<keyword evidence="2" id="KW-0862">Zinc</keyword>
<dbReference type="InterPro" id="IPR057670">
    <property type="entry name" value="SH3_retrovirus"/>
</dbReference>
<dbReference type="Pfam" id="PF22936">
    <property type="entry name" value="Pol_BBD"/>
    <property type="match status" value="1"/>
</dbReference>
<dbReference type="PANTHER" id="PTHR11439">
    <property type="entry name" value="GAG-POL-RELATED RETROTRANSPOSON"/>
    <property type="match status" value="1"/>
</dbReference>
<dbReference type="GO" id="GO:0015074">
    <property type="term" value="P:DNA integration"/>
    <property type="evidence" value="ECO:0007669"/>
    <property type="project" value="InterPro"/>
</dbReference>
<feature type="compositionally biased region" description="Acidic residues" evidence="3">
    <location>
        <begin position="628"/>
        <end position="653"/>
    </location>
</feature>
<sequence length="1107" mass="126402">MAAENNFVQPAIPKFDGHYDHWSMLMENFLRSKEYWSLVETGIPAAAEGVELTEAQQKSIADQKLKDLKVKNYLFQAIDRTIMETILNRDTAKHIWDSMKQKYQGSTRVKRAQLQALRKEFEVLQMKEGESVDAYFARTLIIANKMKIHGENMQQVVIIEKILRSMTSRFDYVVCSVEESNNLDILTIDELQSSLLVHEQRMNGHGGDEQALKVTYDDRIGGRGGGRTHGVFRGRGRQAFNKAIVECYKCHQLGHFQYECPKWEKEANYAELEEKEEMLLMSYVELNQSRREDVWFLDSGCSNHMCANKEWFSDLDEEFRESVKLGNNSKMAVLGKGNIRLQIAGVTQVITDVFYIPELKNNLLSVGQLQERGVALLIQHGVCRVYHPKKGLIMQTAMSANRMFILLARILPKAPTCFQTILEDNTHLWHCRYGHLSFKGLRTLQYKQMGWRVHFSDEFKVFCKANGISRQLTAAYTPQQNGVAERKNRTIMNMVRSMLSEKQIPKNFWPEAVNWTAHVLNRSPTLAVKDMTPEEAWSGVKPNVDYFRVFGCIGHVHVSDSKRKKLDDKSFQCVLLGMSEESKAYRLYDPASKKIVVSRDVVFEENECWDWGRSNEEARLDILEWGDSNEEGSEHDQSEEESEEEVAAEEEGGEVSLSSSESPGENSPTSEESSPEGMEQKSTVLDGRLYPTTFEEAVQSSKWRAAMDLEIEAIERNGTWELTDLPKGMKKIGVKWVFKTKLNENGEVDKCKARWDTIRMIIALAARNSWSVFQLDVKSAFLHGELNEAVFVEQPQGYEKKGEEYKVYKLKKALYGLKQAPRAWYSRIEAYFVKEGFERCSCEHTLFIKTGDGGVEVLQNPEGIYISQRKYAKEVLERFRMEKSNSVKNPIVPGVRLMKDEEGAKVNATMYKQLVGSLMYLTATRPDLMYVVSLISRFMASPTELHLQAAKRVLRYLKGTVDLGVFYRKEGNGELMAYTDSDYAGDPVVALSTTEAEFVVAASCACQGVWMRRVLEKLGHSQGKCTTVLCDNSSTIKLSKNPVMHGRSKHIDVRFHFLRDLTRDGVVELKHCVTQEQVADIMTKPLKLDVFLKLRESMGVGVVPRVN</sequence>
<dbReference type="InterPro" id="IPR013103">
    <property type="entry name" value="RVT_2"/>
</dbReference>
<dbReference type="InterPro" id="IPR036875">
    <property type="entry name" value="Znf_CCHC_sf"/>
</dbReference>
<evidence type="ECO:0000256" key="2">
    <source>
        <dbReference type="PROSITE-ProRule" id="PRU00047"/>
    </source>
</evidence>
<dbReference type="InterPro" id="IPR036397">
    <property type="entry name" value="RNaseH_sf"/>
</dbReference>
<dbReference type="SUPFAM" id="SSF56672">
    <property type="entry name" value="DNA/RNA polymerases"/>
    <property type="match status" value="1"/>
</dbReference>
<dbReference type="PANTHER" id="PTHR11439:SF517">
    <property type="entry name" value="CYSTEINE-RICH RLK (RECEPTOR-LIKE PROTEIN KINASE) 8"/>
    <property type="match status" value="1"/>
</dbReference>
<feature type="domain" description="CCHC-type" evidence="4">
    <location>
        <begin position="247"/>
        <end position="262"/>
    </location>
</feature>
<keyword evidence="1" id="KW-0378">Hydrolase</keyword>
<dbReference type="PROSITE" id="PS50994">
    <property type="entry name" value="INTEGRASE"/>
    <property type="match status" value="1"/>
</dbReference>
<feature type="domain" description="Integrase catalytic" evidence="5">
    <location>
        <begin position="419"/>
        <end position="541"/>
    </location>
</feature>
<evidence type="ECO:0000259" key="5">
    <source>
        <dbReference type="PROSITE" id="PS50994"/>
    </source>
</evidence>